<keyword evidence="3" id="KW-1185">Reference proteome</keyword>
<accession>A0A9D4G7W7</accession>
<dbReference type="EMBL" id="JAIWYP010000006">
    <property type="protein sequence ID" value="KAH3810373.1"/>
    <property type="molecule type" value="Genomic_DNA"/>
</dbReference>
<evidence type="ECO:0000313" key="2">
    <source>
        <dbReference type="EMBL" id="KAH3810378.1"/>
    </source>
</evidence>
<dbReference type="Proteomes" id="UP000828390">
    <property type="component" value="Unassembled WGS sequence"/>
</dbReference>
<sequence>MEYSSNTEQAEQGLMDTFEQTSTLLFPTLPIQLTKCCRLKPLLNRVKIKQNLL</sequence>
<organism evidence="1 3">
    <name type="scientific">Dreissena polymorpha</name>
    <name type="common">Zebra mussel</name>
    <name type="synonym">Mytilus polymorpha</name>
    <dbReference type="NCBI Taxonomy" id="45954"/>
    <lineage>
        <taxon>Eukaryota</taxon>
        <taxon>Metazoa</taxon>
        <taxon>Spiralia</taxon>
        <taxon>Lophotrochozoa</taxon>
        <taxon>Mollusca</taxon>
        <taxon>Bivalvia</taxon>
        <taxon>Autobranchia</taxon>
        <taxon>Heteroconchia</taxon>
        <taxon>Euheterodonta</taxon>
        <taxon>Imparidentia</taxon>
        <taxon>Neoheterodontei</taxon>
        <taxon>Myida</taxon>
        <taxon>Dreissenoidea</taxon>
        <taxon>Dreissenidae</taxon>
        <taxon>Dreissena</taxon>
    </lineage>
</organism>
<reference evidence="1" key="1">
    <citation type="journal article" date="2019" name="bioRxiv">
        <title>The Genome of the Zebra Mussel, Dreissena polymorpha: A Resource for Invasive Species Research.</title>
        <authorList>
            <person name="McCartney M.A."/>
            <person name="Auch B."/>
            <person name="Kono T."/>
            <person name="Mallez S."/>
            <person name="Zhang Y."/>
            <person name="Obille A."/>
            <person name="Becker A."/>
            <person name="Abrahante J.E."/>
            <person name="Garbe J."/>
            <person name="Badalamenti J.P."/>
            <person name="Herman A."/>
            <person name="Mangelson H."/>
            <person name="Liachko I."/>
            <person name="Sullivan S."/>
            <person name="Sone E.D."/>
            <person name="Koren S."/>
            <person name="Silverstein K.A.T."/>
            <person name="Beckman K.B."/>
            <person name="Gohl D.M."/>
        </authorList>
    </citation>
    <scope>NUCLEOTIDE SEQUENCE</scope>
    <source>
        <strain evidence="1">Duluth1</strain>
        <tissue evidence="1">Whole animal</tissue>
    </source>
</reference>
<evidence type="ECO:0000313" key="1">
    <source>
        <dbReference type="EMBL" id="KAH3810373.1"/>
    </source>
</evidence>
<gene>
    <name evidence="1" type="ORF">DPMN_138765</name>
    <name evidence="2" type="ORF">DPMN_138770</name>
</gene>
<comment type="caution">
    <text evidence="1">The sequence shown here is derived from an EMBL/GenBank/DDBJ whole genome shotgun (WGS) entry which is preliminary data.</text>
</comment>
<protein>
    <submittedName>
        <fullName evidence="1">Uncharacterized protein</fullName>
    </submittedName>
</protein>
<dbReference type="EMBL" id="JAIWYP010000006">
    <property type="protein sequence ID" value="KAH3810378.1"/>
    <property type="molecule type" value="Genomic_DNA"/>
</dbReference>
<reference evidence="1" key="2">
    <citation type="submission" date="2020-11" db="EMBL/GenBank/DDBJ databases">
        <authorList>
            <person name="McCartney M.A."/>
            <person name="Auch B."/>
            <person name="Kono T."/>
            <person name="Mallez S."/>
            <person name="Becker A."/>
            <person name="Gohl D.M."/>
            <person name="Silverstein K.A.T."/>
            <person name="Koren S."/>
            <person name="Bechman K.B."/>
            <person name="Herman A."/>
            <person name="Abrahante J.E."/>
            <person name="Garbe J."/>
        </authorList>
    </citation>
    <scope>NUCLEOTIDE SEQUENCE</scope>
    <source>
        <strain evidence="1">Duluth1</strain>
        <tissue evidence="1">Whole animal</tissue>
    </source>
</reference>
<evidence type="ECO:0000313" key="3">
    <source>
        <dbReference type="Proteomes" id="UP000828390"/>
    </source>
</evidence>
<proteinExistence type="predicted"/>
<dbReference type="AlphaFoldDB" id="A0A9D4G7W7"/>
<name>A0A9D4G7W7_DREPO</name>